<dbReference type="PANTHER" id="PTHR14094:SF9">
    <property type="entry name" value="SIGNAL RECOGNITION PARTICLE SUBUNIT SRP72"/>
    <property type="match status" value="1"/>
</dbReference>
<evidence type="ECO:0000256" key="5">
    <source>
        <dbReference type="ARBA" id="ARBA00022490"/>
    </source>
</evidence>
<evidence type="ECO:0000256" key="8">
    <source>
        <dbReference type="ARBA" id="ARBA00023274"/>
    </source>
</evidence>
<feature type="compositionally biased region" description="Low complexity" evidence="9">
    <location>
        <begin position="510"/>
        <end position="528"/>
    </location>
</feature>
<keyword evidence="8" id="KW-0687">Ribonucleoprotein</keyword>
<evidence type="ECO:0000259" key="10">
    <source>
        <dbReference type="Pfam" id="PF08492"/>
    </source>
</evidence>
<keyword evidence="5" id="KW-0963">Cytoplasm</keyword>
<evidence type="ECO:0000256" key="9">
    <source>
        <dbReference type="SAM" id="MobiDB-lite"/>
    </source>
</evidence>
<feature type="compositionally biased region" description="Basic residues" evidence="9">
    <location>
        <begin position="467"/>
        <end position="477"/>
    </location>
</feature>
<dbReference type="Pfam" id="PF17004">
    <property type="entry name" value="SRP_TPR_like"/>
    <property type="match status" value="1"/>
</dbReference>
<dbReference type="GO" id="GO:0043022">
    <property type="term" value="F:ribosome binding"/>
    <property type="evidence" value="ECO:0007669"/>
    <property type="project" value="TreeGrafter"/>
</dbReference>
<dbReference type="PANTHER" id="PTHR14094">
    <property type="entry name" value="SIGNAL RECOGNITION PARTICLE 72"/>
    <property type="match status" value="1"/>
</dbReference>
<protein>
    <recommendedName>
        <fullName evidence="4">Signal recognition particle subunit SRP72</fullName>
    </recommendedName>
</protein>
<name>A0A2T0FI12_9ASCO</name>
<dbReference type="Gene3D" id="1.25.40.10">
    <property type="entry name" value="Tetratricopeptide repeat domain"/>
    <property type="match status" value="1"/>
</dbReference>
<comment type="caution">
    <text evidence="11">The sequence shown here is derived from an EMBL/GenBank/DDBJ whole genome shotgun (WGS) entry which is preliminary data.</text>
</comment>
<dbReference type="GO" id="GO:0005783">
    <property type="term" value="C:endoplasmic reticulum"/>
    <property type="evidence" value="ECO:0007669"/>
    <property type="project" value="UniProtKB-SubCell"/>
</dbReference>
<dbReference type="AlphaFoldDB" id="A0A2T0FI12"/>
<dbReference type="InterPro" id="IPR011990">
    <property type="entry name" value="TPR-like_helical_dom_sf"/>
</dbReference>
<dbReference type="EMBL" id="NDIQ01000021">
    <property type="protein sequence ID" value="PRT54630.1"/>
    <property type="molecule type" value="Genomic_DNA"/>
</dbReference>
<dbReference type="InterPro" id="IPR013699">
    <property type="entry name" value="Signal_recog_part_SRP72_RNA-bd"/>
</dbReference>
<dbReference type="InterPro" id="IPR031545">
    <property type="entry name" value="SRP72_TPR-like"/>
</dbReference>
<sequence>MSSIVHGVSKLKVDNPAVERLRDIEAKLKAGENVQQEKLSTLIQLDRFAAAAKYLATLDASFPAEAAYIYYHLGDLKSLRELASRHDDVAVQLALSQAEYKAGHYNAAAAALQNVQVSEDEVYDLEVNKSAIRAQSGLLDGHTEDIPAFERHFNAAYAYLVRSEPVRALDELRKAKAEGSDEDQASVALQAAYAYILSGENDKALELLKELDDPLAAINSLVCTPPQEIDDVLKVLKLFDVLPKNLVASQERVVAGNKLRLQARAGLPLAGKATKHLAKFQTDLTPSILALDALILREVRQTLAREPANVAAAFVLAQSHIAESRIDDAAHVLVNLGRSMITSNSTFAPGVLGAITSAYKHLRLNPTDVVKKVFKSGDLAGDYSGAAAVMAESNDPEAVELAKLYFDSLEDNSLEAQAGKCAVDPASASTSDLPLIETLISGIDAESLDSKGLVALAPHTKVTLQKSARHRSGKRKLPASFDENRQPDPERWLAKQDRSTYKPKKKRGHAAQGATQGATQGSTQTTQAPPSGQVATSSASGASKKKKKNKKK</sequence>
<dbReference type="STRING" id="45607.A0A2T0FI12"/>
<evidence type="ECO:0000256" key="1">
    <source>
        <dbReference type="ARBA" id="ARBA00004240"/>
    </source>
</evidence>
<evidence type="ECO:0000256" key="4">
    <source>
        <dbReference type="ARBA" id="ARBA00018350"/>
    </source>
</evidence>
<organism evidence="11 12">
    <name type="scientific">Wickerhamiella sorbophila</name>
    <dbReference type="NCBI Taxonomy" id="45607"/>
    <lineage>
        <taxon>Eukaryota</taxon>
        <taxon>Fungi</taxon>
        <taxon>Dikarya</taxon>
        <taxon>Ascomycota</taxon>
        <taxon>Saccharomycotina</taxon>
        <taxon>Dipodascomycetes</taxon>
        <taxon>Dipodascales</taxon>
        <taxon>Trichomonascaceae</taxon>
        <taxon>Wickerhamiella</taxon>
    </lineage>
</organism>
<evidence type="ECO:0000256" key="2">
    <source>
        <dbReference type="ARBA" id="ARBA00004496"/>
    </source>
</evidence>
<accession>A0A2T0FI12</accession>
<keyword evidence="6" id="KW-0256">Endoplasmic reticulum</keyword>
<gene>
    <name evidence="11" type="ORF">B9G98_02250</name>
</gene>
<feature type="compositionally biased region" description="Basic residues" evidence="9">
    <location>
        <begin position="543"/>
        <end position="552"/>
    </location>
</feature>
<feature type="compositionally biased region" description="Polar residues" evidence="9">
    <location>
        <begin position="529"/>
        <end position="541"/>
    </location>
</feature>
<dbReference type="GO" id="GO:0006614">
    <property type="term" value="P:SRP-dependent cotranslational protein targeting to membrane"/>
    <property type="evidence" value="ECO:0007669"/>
    <property type="project" value="InterPro"/>
</dbReference>
<evidence type="ECO:0000313" key="12">
    <source>
        <dbReference type="Proteomes" id="UP000238350"/>
    </source>
</evidence>
<dbReference type="Pfam" id="PF08492">
    <property type="entry name" value="SRP72"/>
    <property type="match status" value="1"/>
</dbReference>
<keyword evidence="12" id="KW-1185">Reference proteome</keyword>
<feature type="compositionally biased region" description="Basic and acidic residues" evidence="9">
    <location>
        <begin position="482"/>
        <end position="500"/>
    </location>
</feature>
<comment type="similarity">
    <text evidence="3">Belongs to the SRP72 family.</text>
</comment>
<feature type="domain" description="Signal recognition particle SRP72 subunit RNA-binding" evidence="10">
    <location>
        <begin position="462"/>
        <end position="503"/>
    </location>
</feature>
<dbReference type="InterPro" id="IPR026270">
    <property type="entry name" value="SRP72"/>
</dbReference>
<evidence type="ECO:0000256" key="7">
    <source>
        <dbReference type="ARBA" id="ARBA00023135"/>
    </source>
</evidence>
<feature type="region of interest" description="Disordered" evidence="9">
    <location>
        <begin position="463"/>
        <end position="552"/>
    </location>
</feature>
<dbReference type="RefSeq" id="XP_024664575.1">
    <property type="nucleotide sequence ID" value="XM_024808807.1"/>
</dbReference>
<evidence type="ECO:0000256" key="3">
    <source>
        <dbReference type="ARBA" id="ARBA00007676"/>
    </source>
</evidence>
<keyword evidence="7" id="KW-0733">Signal recognition particle</keyword>
<evidence type="ECO:0000256" key="6">
    <source>
        <dbReference type="ARBA" id="ARBA00022824"/>
    </source>
</evidence>
<evidence type="ECO:0000313" key="11">
    <source>
        <dbReference type="EMBL" id="PRT54630.1"/>
    </source>
</evidence>
<dbReference type="GO" id="GO:0005786">
    <property type="term" value="C:signal recognition particle, endoplasmic reticulum targeting"/>
    <property type="evidence" value="ECO:0007669"/>
    <property type="project" value="UniProtKB-KW"/>
</dbReference>
<dbReference type="GeneID" id="36515998"/>
<proteinExistence type="inferred from homology"/>
<dbReference type="GO" id="GO:0008312">
    <property type="term" value="F:7S RNA binding"/>
    <property type="evidence" value="ECO:0007669"/>
    <property type="project" value="InterPro"/>
</dbReference>
<reference evidence="11 12" key="1">
    <citation type="submission" date="2017-04" db="EMBL/GenBank/DDBJ databases">
        <title>Genome sequencing of [Candida] sorbophila.</title>
        <authorList>
            <person name="Ahn J.O."/>
        </authorList>
    </citation>
    <scope>NUCLEOTIDE SEQUENCE [LARGE SCALE GENOMIC DNA]</scope>
    <source>
        <strain evidence="11 12">DS02</strain>
    </source>
</reference>
<comment type="subcellular location">
    <subcellularLocation>
        <location evidence="2">Cytoplasm</location>
    </subcellularLocation>
    <subcellularLocation>
        <location evidence="1">Endoplasmic reticulum</location>
    </subcellularLocation>
</comment>
<dbReference type="OrthoDB" id="5421607at2759"/>
<dbReference type="Proteomes" id="UP000238350">
    <property type="component" value="Unassembled WGS sequence"/>
</dbReference>